<dbReference type="Proteomes" id="UP000318416">
    <property type="component" value="Unassembled WGS sequence"/>
</dbReference>
<evidence type="ECO:0000313" key="3">
    <source>
        <dbReference type="Proteomes" id="UP000318416"/>
    </source>
</evidence>
<dbReference type="AlphaFoldDB" id="A0A561EN43"/>
<proteinExistence type="predicted"/>
<evidence type="ECO:0000259" key="1">
    <source>
        <dbReference type="Pfam" id="PF24623"/>
    </source>
</evidence>
<dbReference type="EMBL" id="VIVR01000001">
    <property type="protein sequence ID" value="TWE17041.1"/>
    <property type="molecule type" value="Genomic_DNA"/>
</dbReference>
<organism evidence="2 3">
    <name type="scientific">Kitasatospora atroaurantiaca</name>
    <dbReference type="NCBI Taxonomy" id="285545"/>
    <lineage>
        <taxon>Bacteria</taxon>
        <taxon>Bacillati</taxon>
        <taxon>Actinomycetota</taxon>
        <taxon>Actinomycetes</taxon>
        <taxon>Kitasatosporales</taxon>
        <taxon>Streptomycetaceae</taxon>
        <taxon>Kitasatospora</taxon>
    </lineage>
</organism>
<evidence type="ECO:0000313" key="2">
    <source>
        <dbReference type="EMBL" id="TWE17041.1"/>
    </source>
</evidence>
<accession>A0A561EN43</accession>
<keyword evidence="3" id="KW-1185">Reference proteome</keyword>
<sequence length="72" mass="7706">MTPASQGEPCPPSLRETIRRNKPPALQVTCPHCHTPPGQPCRAASGRLLHQAHATRYEAAGLPTRLTTDTGP</sequence>
<comment type="caution">
    <text evidence="2">The sequence shown here is derived from an EMBL/GenBank/DDBJ whole genome shotgun (WGS) entry which is preliminary data.</text>
</comment>
<reference evidence="2 3" key="1">
    <citation type="submission" date="2019-06" db="EMBL/GenBank/DDBJ databases">
        <title>Sequencing the genomes of 1000 actinobacteria strains.</title>
        <authorList>
            <person name="Klenk H.-P."/>
        </authorList>
    </citation>
    <scope>NUCLEOTIDE SEQUENCE [LARGE SCALE GENOMIC DNA]</scope>
    <source>
        <strain evidence="2 3">DSM 41649</strain>
    </source>
</reference>
<dbReference type="InterPro" id="IPR056911">
    <property type="entry name" value="Phage_Znf_bind_put"/>
</dbReference>
<dbReference type="RefSeq" id="WP_425461157.1">
    <property type="nucleotide sequence ID" value="NZ_BAAABR010000089.1"/>
</dbReference>
<dbReference type="Pfam" id="PF24623">
    <property type="entry name" value="Phage_zn_bind_8"/>
    <property type="match status" value="1"/>
</dbReference>
<gene>
    <name evidence="2" type="ORF">FB465_2045</name>
</gene>
<name>A0A561EN43_9ACTN</name>
<protein>
    <recommendedName>
        <fullName evidence="1">DNA-binding phage zinc finger domain-containing protein</fullName>
    </recommendedName>
</protein>
<feature type="domain" description="DNA-binding phage zinc finger" evidence="1">
    <location>
        <begin position="23"/>
        <end position="67"/>
    </location>
</feature>